<name>A0A160PDE3_9HYPH</name>
<accession>A0A160PDE3</accession>
<reference evidence="2 3" key="1">
    <citation type="journal article" date="2016" name="Genome Announc.">
        <title>Complete Genome Sequence of Methylobacterium populi P-1M, Isolated from Pink-Pigmented Household Biofilm.</title>
        <authorList>
            <person name="Morohoshi T."/>
            <person name="Ikeda T."/>
        </authorList>
    </citation>
    <scope>NUCLEOTIDE SEQUENCE [LARGE SCALE GENOMIC DNA]</scope>
    <source>
        <strain evidence="2 3">P-1M</strain>
    </source>
</reference>
<sequence>MLRRWLVLAVGLAALPLQAAEIEENEPLVMRLIFEDCLGYIRHGRTPFEGLATRPASREAIAELPSRAPDREKAVELLSPRYVAAWGRDGQTRHCLIRTVWWAERDRLSARLGVRAAGFLSRVTERARTAGFEEAFPADTFSSLATSHWSEKSTGHDSGPLRPVSFTILASSGDEARGVLDAGLIVMGGPPQGRP</sequence>
<feature type="chain" id="PRO_5007819399" evidence="1">
    <location>
        <begin position="20"/>
        <end position="195"/>
    </location>
</feature>
<dbReference type="RefSeq" id="WP_096485292.1">
    <property type="nucleotide sequence ID" value="NZ_AP014809.1"/>
</dbReference>
<dbReference type="Proteomes" id="UP000218288">
    <property type="component" value="Chromosome"/>
</dbReference>
<proteinExistence type="predicted"/>
<keyword evidence="1" id="KW-0732">Signal</keyword>
<gene>
    <name evidence="2" type="ORF">MPPM_2462</name>
</gene>
<organism evidence="2 3">
    <name type="scientific">Methylorubrum populi</name>
    <dbReference type="NCBI Taxonomy" id="223967"/>
    <lineage>
        <taxon>Bacteria</taxon>
        <taxon>Pseudomonadati</taxon>
        <taxon>Pseudomonadota</taxon>
        <taxon>Alphaproteobacteria</taxon>
        <taxon>Hyphomicrobiales</taxon>
        <taxon>Methylobacteriaceae</taxon>
        <taxon>Methylorubrum</taxon>
    </lineage>
</organism>
<evidence type="ECO:0000313" key="2">
    <source>
        <dbReference type="EMBL" id="BAU91067.1"/>
    </source>
</evidence>
<dbReference type="OrthoDB" id="7989900at2"/>
<evidence type="ECO:0000256" key="1">
    <source>
        <dbReference type="SAM" id="SignalP"/>
    </source>
</evidence>
<dbReference type="EMBL" id="AP014809">
    <property type="protein sequence ID" value="BAU91067.1"/>
    <property type="molecule type" value="Genomic_DNA"/>
</dbReference>
<feature type="signal peptide" evidence="1">
    <location>
        <begin position="1"/>
        <end position="19"/>
    </location>
</feature>
<protein>
    <submittedName>
        <fullName evidence="2">Uncharacterized protein</fullName>
    </submittedName>
</protein>
<evidence type="ECO:0000313" key="3">
    <source>
        <dbReference type="Proteomes" id="UP000218288"/>
    </source>
</evidence>
<dbReference type="AlphaFoldDB" id="A0A160PDE3"/>